<organism evidence="11 12">
    <name type="scientific">Tropicimonas sediminicola</name>
    <dbReference type="NCBI Taxonomy" id="1031541"/>
    <lineage>
        <taxon>Bacteria</taxon>
        <taxon>Pseudomonadati</taxon>
        <taxon>Pseudomonadota</taxon>
        <taxon>Alphaproteobacteria</taxon>
        <taxon>Rhodobacterales</taxon>
        <taxon>Roseobacteraceae</taxon>
        <taxon>Tropicimonas</taxon>
    </lineage>
</organism>
<dbReference type="GO" id="GO:0005886">
    <property type="term" value="C:plasma membrane"/>
    <property type="evidence" value="ECO:0007669"/>
    <property type="project" value="UniProtKB-SubCell"/>
</dbReference>
<evidence type="ECO:0000313" key="11">
    <source>
        <dbReference type="EMBL" id="SNS86273.1"/>
    </source>
</evidence>
<feature type="transmembrane region" description="Helical" evidence="9">
    <location>
        <begin position="239"/>
        <end position="259"/>
    </location>
</feature>
<evidence type="ECO:0000256" key="3">
    <source>
        <dbReference type="ARBA" id="ARBA00022475"/>
    </source>
</evidence>
<comment type="caution">
    <text evidence="9">Lacks conserved residue(s) required for the propagation of feature annotation.</text>
</comment>
<dbReference type="OrthoDB" id="4250245at2"/>
<dbReference type="InterPro" id="IPR055348">
    <property type="entry name" value="DctQ"/>
</dbReference>
<evidence type="ECO:0000256" key="4">
    <source>
        <dbReference type="ARBA" id="ARBA00022519"/>
    </source>
</evidence>
<keyword evidence="3" id="KW-1003">Cell membrane</keyword>
<comment type="similarity">
    <text evidence="8 9">Belongs to the TRAP transporter small permease family.</text>
</comment>
<keyword evidence="12" id="KW-1185">Reference proteome</keyword>
<feature type="transmembrane region" description="Helical" evidence="9">
    <location>
        <begin position="68"/>
        <end position="87"/>
    </location>
</feature>
<dbReference type="PANTHER" id="PTHR35011">
    <property type="entry name" value="2,3-DIKETO-L-GULONATE TRAP TRANSPORTER SMALL PERMEASE PROTEIN YIAM"/>
    <property type="match status" value="1"/>
</dbReference>
<keyword evidence="4 9" id="KW-0997">Cell inner membrane</keyword>
<feature type="transmembrane region" description="Helical" evidence="9">
    <location>
        <begin position="151"/>
        <end position="175"/>
    </location>
</feature>
<dbReference type="InterPro" id="IPR007387">
    <property type="entry name" value="TRAP_DctQ"/>
</dbReference>
<comment type="subcellular location">
    <subcellularLocation>
        <location evidence="1 9">Cell inner membrane</location>
        <topology evidence="1 9">Multi-pass membrane protein</topology>
    </subcellularLocation>
</comment>
<keyword evidence="7 9" id="KW-0472">Membrane</keyword>
<gene>
    <name evidence="11" type="ORF">SAMN05421757_10494</name>
</gene>
<comment type="function">
    <text evidence="9">Part of the tripartite ATP-independent periplasmic (TRAP) transport system.</text>
</comment>
<feature type="transmembrane region" description="Helical" evidence="9">
    <location>
        <begin position="28"/>
        <end position="53"/>
    </location>
</feature>
<accession>A0A239HZV8</accession>
<evidence type="ECO:0000256" key="2">
    <source>
        <dbReference type="ARBA" id="ARBA00022448"/>
    </source>
</evidence>
<keyword evidence="6 9" id="KW-1133">Transmembrane helix</keyword>
<dbReference type="PANTHER" id="PTHR35011:SF4">
    <property type="entry name" value="SLL1102 PROTEIN"/>
    <property type="match status" value="1"/>
</dbReference>
<evidence type="ECO:0000313" key="12">
    <source>
        <dbReference type="Proteomes" id="UP000198426"/>
    </source>
</evidence>
<dbReference type="Proteomes" id="UP000198426">
    <property type="component" value="Unassembled WGS sequence"/>
</dbReference>
<protein>
    <recommendedName>
        <fullName evidence="9">TRAP transporter small permease protein</fullName>
    </recommendedName>
</protein>
<sequence>MSEQQESVVALYDPGEIGREEHNRADRFVIGVGNIVAWLFPILVVAICAQVVLRSAGHNQAWLDDLQWWLYGIAVLTGVAYAVTTNSHVRVDILFDNYSPERKARIDIFGLVWLFLPFVILCWDMTLHYAISSVSAWERSDSPNGLHNLWILKILMNLCFILMGVAAWAAYVRLLRRLTRPARWRRLLYAFPSTMYLVNLAVYYALWWGTRLSLPVEVDDREVTKQPIFGTWDVGSQEIPFTILISLALTLLLIGVFWLRDRASGE</sequence>
<evidence type="ECO:0000256" key="9">
    <source>
        <dbReference type="RuleBase" id="RU369079"/>
    </source>
</evidence>
<evidence type="ECO:0000256" key="1">
    <source>
        <dbReference type="ARBA" id="ARBA00004429"/>
    </source>
</evidence>
<dbReference type="EMBL" id="FZOY01000004">
    <property type="protein sequence ID" value="SNS86273.1"/>
    <property type="molecule type" value="Genomic_DNA"/>
</dbReference>
<keyword evidence="5 9" id="KW-0812">Transmembrane</keyword>
<dbReference type="AlphaFoldDB" id="A0A239HZV8"/>
<proteinExistence type="inferred from homology"/>
<evidence type="ECO:0000256" key="8">
    <source>
        <dbReference type="ARBA" id="ARBA00038436"/>
    </source>
</evidence>
<evidence type="ECO:0000256" key="5">
    <source>
        <dbReference type="ARBA" id="ARBA00022692"/>
    </source>
</evidence>
<name>A0A239HZV8_9RHOB</name>
<evidence type="ECO:0000256" key="7">
    <source>
        <dbReference type="ARBA" id="ARBA00023136"/>
    </source>
</evidence>
<feature type="transmembrane region" description="Helical" evidence="9">
    <location>
        <begin position="108"/>
        <end position="131"/>
    </location>
</feature>
<evidence type="ECO:0000256" key="6">
    <source>
        <dbReference type="ARBA" id="ARBA00022989"/>
    </source>
</evidence>
<dbReference type="RefSeq" id="WP_089233191.1">
    <property type="nucleotide sequence ID" value="NZ_FZOY01000004.1"/>
</dbReference>
<dbReference type="GO" id="GO:0022857">
    <property type="term" value="F:transmembrane transporter activity"/>
    <property type="evidence" value="ECO:0007669"/>
    <property type="project" value="UniProtKB-UniRule"/>
</dbReference>
<dbReference type="Pfam" id="PF04290">
    <property type="entry name" value="DctQ"/>
    <property type="match status" value="1"/>
</dbReference>
<feature type="transmembrane region" description="Helical" evidence="9">
    <location>
        <begin position="187"/>
        <end position="206"/>
    </location>
</feature>
<feature type="domain" description="Tripartite ATP-independent periplasmic transporters DctQ component" evidence="10">
    <location>
        <begin position="43"/>
        <end position="177"/>
    </location>
</feature>
<comment type="subunit">
    <text evidence="9">The complex comprises the extracytoplasmic solute receptor protein and the two transmembrane proteins.</text>
</comment>
<reference evidence="11 12" key="1">
    <citation type="submission" date="2017-06" db="EMBL/GenBank/DDBJ databases">
        <authorList>
            <person name="Kim H.J."/>
            <person name="Triplett B.A."/>
        </authorList>
    </citation>
    <scope>NUCLEOTIDE SEQUENCE [LARGE SCALE GENOMIC DNA]</scope>
    <source>
        <strain evidence="11 12">DSM 29339</strain>
    </source>
</reference>
<evidence type="ECO:0000259" key="10">
    <source>
        <dbReference type="Pfam" id="PF04290"/>
    </source>
</evidence>
<keyword evidence="2 9" id="KW-0813">Transport</keyword>